<dbReference type="Gene3D" id="3.40.630.30">
    <property type="match status" value="1"/>
</dbReference>
<feature type="domain" description="N-acetyltransferase" evidence="1">
    <location>
        <begin position="9"/>
        <end position="170"/>
    </location>
</feature>
<reference evidence="2 3" key="1">
    <citation type="journal article" date="2014" name="Genome Announc.">
        <title>Genome Sequence and Methylome of Soil Bacterium Gemmatirosa kalamazoonensis KBS708T, a Member of the Rarely Cultivated Gemmatimonadetes Phylum.</title>
        <authorList>
            <person name="Debruyn J.M."/>
            <person name="Radosevich M."/>
            <person name="Wommack K.E."/>
            <person name="Polson S.W."/>
            <person name="Hauser L.J."/>
            <person name="Fawaz M.N."/>
            <person name="Korlach J."/>
            <person name="Tsai Y.C."/>
        </authorList>
    </citation>
    <scope>NUCLEOTIDE SEQUENCE [LARGE SCALE GENOMIC DNA]</scope>
    <source>
        <strain evidence="2 3">KBS708</strain>
    </source>
</reference>
<dbReference type="InParanoid" id="W0RCS6"/>
<dbReference type="InterPro" id="IPR000182">
    <property type="entry name" value="GNAT_dom"/>
</dbReference>
<dbReference type="PATRIC" id="fig|861299.3.peg.697"/>
<dbReference type="AlphaFoldDB" id="W0RCS6"/>
<evidence type="ECO:0000313" key="2">
    <source>
        <dbReference type="EMBL" id="AHG88222.1"/>
    </source>
</evidence>
<sequence>MTVLETERLALRRLTADDAPFLLELLNDPAFLRFIGDRGVRTLDDARAYVERGPAASYEQHGFGLYRVARREDDMPVGMCGLLKRDALEHADLGYAFLPAHRGLGYARESAAAVVAHARRDLGLGRLLAITSPDNDASIRVLEKLGFRFERVTKLSDDAHEVKLFALEAPSAAEHAEKNGDPP</sequence>
<dbReference type="PROSITE" id="PS51186">
    <property type="entry name" value="GNAT"/>
    <property type="match status" value="1"/>
</dbReference>
<dbReference type="GO" id="GO:0016747">
    <property type="term" value="F:acyltransferase activity, transferring groups other than amino-acyl groups"/>
    <property type="evidence" value="ECO:0007669"/>
    <property type="project" value="InterPro"/>
</dbReference>
<evidence type="ECO:0000313" key="3">
    <source>
        <dbReference type="Proteomes" id="UP000019151"/>
    </source>
</evidence>
<dbReference type="OrthoDB" id="9798081at2"/>
<dbReference type="Proteomes" id="UP000019151">
    <property type="component" value="Chromosome"/>
</dbReference>
<dbReference type="PANTHER" id="PTHR43792">
    <property type="entry name" value="GNAT FAMILY, PUTATIVE (AFU_ORTHOLOGUE AFUA_3G00765)-RELATED-RELATED"/>
    <property type="match status" value="1"/>
</dbReference>
<dbReference type="RefSeq" id="WP_025409767.1">
    <property type="nucleotide sequence ID" value="NZ_CP007128.1"/>
</dbReference>
<dbReference type="EMBL" id="CP007128">
    <property type="protein sequence ID" value="AHG88222.1"/>
    <property type="molecule type" value="Genomic_DNA"/>
</dbReference>
<keyword evidence="3" id="KW-1185">Reference proteome</keyword>
<keyword evidence="2" id="KW-0808">Transferase</keyword>
<dbReference type="eggNOG" id="COG1670">
    <property type="taxonomic scope" value="Bacteria"/>
</dbReference>
<protein>
    <submittedName>
        <fullName evidence="2">GCN5-related N-acetyltransferase</fullName>
    </submittedName>
</protein>
<dbReference type="PANTHER" id="PTHR43792:SF1">
    <property type="entry name" value="N-ACETYLTRANSFERASE DOMAIN-CONTAINING PROTEIN"/>
    <property type="match status" value="1"/>
</dbReference>
<accession>W0RCS6</accession>
<dbReference type="STRING" id="861299.J421_0685"/>
<dbReference type="InterPro" id="IPR051531">
    <property type="entry name" value="N-acetyltransferase"/>
</dbReference>
<proteinExistence type="predicted"/>
<organism evidence="2 3">
    <name type="scientific">Gemmatirosa kalamazoonensis</name>
    <dbReference type="NCBI Taxonomy" id="861299"/>
    <lineage>
        <taxon>Bacteria</taxon>
        <taxon>Pseudomonadati</taxon>
        <taxon>Gemmatimonadota</taxon>
        <taxon>Gemmatimonadia</taxon>
        <taxon>Gemmatimonadales</taxon>
        <taxon>Gemmatimonadaceae</taxon>
        <taxon>Gemmatirosa</taxon>
    </lineage>
</organism>
<dbReference type="HOGENOM" id="CLU_013985_3_1_0"/>
<evidence type="ECO:0000259" key="1">
    <source>
        <dbReference type="PROSITE" id="PS51186"/>
    </source>
</evidence>
<dbReference type="SUPFAM" id="SSF55729">
    <property type="entry name" value="Acyl-CoA N-acyltransferases (Nat)"/>
    <property type="match status" value="1"/>
</dbReference>
<name>W0RCS6_9BACT</name>
<dbReference type="InterPro" id="IPR016181">
    <property type="entry name" value="Acyl_CoA_acyltransferase"/>
</dbReference>
<dbReference type="KEGG" id="gba:J421_0685"/>
<dbReference type="Pfam" id="PF13302">
    <property type="entry name" value="Acetyltransf_3"/>
    <property type="match status" value="1"/>
</dbReference>
<gene>
    <name evidence="2" type="ORF">J421_0685</name>
</gene>